<reference evidence="2 3" key="1">
    <citation type="submission" date="2014-03" db="EMBL/GenBank/DDBJ databases">
        <title>The genome of Kluyveromyces dobzhanskii.</title>
        <authorList>
            <person name="Nystedt B."/>
            <person name="Astrom S."/>
        </authorList>
    </citation>
    <scope>NUCLEOTIDE SEQUENCE [LARGE SCALE GENOMIC DNA]</scope>
    <source>
        <strain evidence="2 3">CBS 2104</strain>
    </source>
</reference>
<proteinExistence type="predicted"/>
<gene>
    <name evidence="2" type="ORF">KLDO_g260</name>
</gene>
<dbReference type="EMBL" id="CCBQ010000004">
    <property type="protein sequence ID" value="CDO91930.1"/>
    <property type="molecule type" value="Genomic_DNA"/>
</dbReference>
<evidence type="ECO:0000313" key="3">
    <source>
        <dbReference type="Proteomes" id="UP000031516"/>
    </source>
</evidence>
<organism evidence="2 3">
    <name type="scientific">Kluyveromyces dobzhanskii CBS 2104</name>
    <dbReference type="NCBI Taxonomy" id="1427455"/>
    <lineage>
        <taxon>Eukaryota</taxon>
        <taxon>Fungi</taxon>
        <taxon>Dikarya</taxon>
        <taxon>Ascomycota</taxon>
        <taxon>Saccharomycotina</taxon>
        <taxon>Saccharomycetes</taxon>
        <taxon>Saccharomycetales</taxon>
        <taxon>Saccharomycetaceae</taxon>
        <taxon>Kluyveromyces</taxon>
    </lineage>
</organism>
<dbReference type="Proteomes" id="UP000031516">
    <property type="component" value="Unassembled WGS sequence"/>
</dbReference>
<evidence type="ECO:0000256" key="1">
    <source>
        <dbReference type="SAM" id="MobiDB-lite"/>
    </source>
</evidence>
<dbReference type="OrthoDB" id="2155291at2759"/>
<keyword evidence="3" id="KW-1185">Reference proteome</keyword>
<protein>
    <submittedName>
        <fullName evidence="2">WGS project CCBQ000000000 data, contig 00107</fullName>
    </submittedName>
</protein>
<accession>A0A0A8KZ06</accession>
<sequence>MDLRYTFWSSVSTVSANSLRAAVAQDIQTIDQVAEFLSSLNSIWNSSLMSIKKIPAPRKVPFGKQVLEKITEHVSSCLVETRDVDLLRKRYESLLTLCNENKGRDMTLIKALKQWRTLKSEIQNQLAVLNQREETPCSMGGGIIRFSDKNVLFQFLKWIKDDIVYSKRFIPISNLQNEYFSGDQLIDSIRKRYPDCVLSLYQQEQLGQWFLSEGYMIHYNDILGVRKTFSCKGYYCWQDTDQHKSIKYNPATVNGMLWDQWSQYAMEKLHFETAHLNQMVQLAQLREDLVRMLRHYQDIMMANKWVIGTEAVPNVTVQSLYENNLGSVGFYTTLNEPIIKYNQETMRFQTVGPFPDDINTIESLENTIFWKLLEEIESTTTTTTAQDVKDCWLSEFDLIGWHRLQGDVLRRWMQKGACDDEYLSGLELAKKMILLKGWLIGLNESVVPSEICEECIRNNTDIFTSFQRVAANLQHSEIRTKCIARLLRHFIWLGPNLQEIMSAKQPRIPVAHFFMRCQHQLPSKAHSFGTLLVQEAQETRAEKWETLQRSDRAPLLVPAAAHEVDTEATVLPKLTVPGHVTTDFVPKPFKASAADSGTNMNTGIGMDSSTALLKEKRRSGTPLLQILPESSASSASVDSQQHTNEREQGFSG</sequence>
<feature type="compositionally biased region" description="Basic and acidic residues" evidence="1">
    <location>
        <begin position="643"/>
        <end position="652"/>
    </location>
</feature>
<name>A0A0A8KZ06_9SACH</name>
<dbReference type="AlphaFoldDB" id="A0A0A8KZ06"/>
<evidence type="ECO:0000313" key="2">
    <source>
        <dbReference type="EMBL" id="CDO91930.1"/>
    </source>
</evidence>
<comment type="caution">
    <text evidence="2">The sequence shown here is derived from an EMBL/GenBank/DDBJ whole genome shotgun (WGS) entry which is preliminary data.</text>
</comment>
<feature type="region of interest" description="Disordered" evidence="1">
    <location>
        <begin position="615"/>
        <end position="652"/>
    </location>
</feature>